<dbReference type="KEGG" id="sna:Snas_2459"/>
<dbReference type="HOGENOM" id="CLU_082731_0_0_11"/>
<dbReference type="Gene3D" id="3.30.420.60">
    <property type="entry name" value="eRF1 domain 2"/>
    <property type="match status" value="1"/>
</dbReference>
<sequence length="227" mass="24224">MSTNRPAAGGGREIIVTVQRFGKWIDGFDTRHTVTGATLGLSGLRVTAEDGSLAVCELPLWGGGPSTPPEGDTRDLIDAFAEQALKPYRVGVLLARRRGFAVGVFTGDRLTESKVDSSYVQSRTAAGGWSQQRYARRRGNQAAHAAGKAADTVHRLLATNIDDLAAVVTAGDRAAVDAILADPRLAVLTDKLAPPHIGDIGEPKLATLKELPKKFWTVRIHLTEPPD</sequence>
<dbReference type="AlphaFoldDB" id="D3Q4W2"/>
<accession>D3Q4W2</accession>
<evidence type="ECO:0000313" key="3">
    <source>
        <dbReference type="Proteomes" id="UP000000844"/>
    </source>
</evidence>
<proteinExistence type="predicted"/>
<dbReference type="NCBIfam" id="NF041024">
    <property type="entry name" value="acVLRF1_NCBI"/>
    <property type="match status" value="1"/>
</dbReference>
<reference evidence="2 3" key="1">
    <citation type="journal article" date="2009" name="Stand. Genomic Sci.">
        <title>Complete genome sequence of Stackebrandtia nassauensis type strain (LLR-40K-21).</title>
        <authorList>
            <person name="Munk C."/>
            <person name="Lapidus A."/>
            <person name="Copeland A."/>
            <person name="Jando M."/>
            <person name="Mayilraj S."/>
            <person name="Glavina Del Rio T."/>
            <person name="Nolan M."/>
            <person name="Chen F."/>
            <person name="Lucas S."/>
            <person name="Tice H."/>
            <person name="Cheng J.F."/>
            <person name="Han C."/>
            <person name="Detter J.C."/>
            <person name="Bruce D."/>
            <person name="Goodwin L."/>
            <person name="Chain P."/>
            <person name="Pitluck S."/>
            <person name="Goker M."/>
            <person name="Ovchinikova G."/>
            <person name="Pati A."/>
            <person name="Ivanova N."/>
            <person name="Mavromatis K."/>
            <person name="Chen A."/>
            <person name="Palaniappan K."/>
            <person name="Land M."/>
            <person name="Hauser L."/>
            <person name="Chang Y.J."/>
            <person name="Jeffries C.D."/>
            <person name="Bristow J."/>
            <person name="Eisen J.A."/>
            <person name="Markowitz V."/>
            <person name="Hugenholtz P."/>
            <person name="Kyrpides N.C."/>
            <person name="Klenk H.P."/>
        </authorList>
    </citation>
    <scope>NUCLEOTIDE SEQUENCE [LARGE SCALE GENOMIC DNA]</scope>
    <source>
        <strain evidence="3">DSM 44728 / CIP 108903 / NRRL B-16338 / NBRC 102104 / LLR-40K-21</strain>
    </source>
</reference>
<dbReference type="EMBL" id="CP001778">
    <property type="protein sequence ID" value="ADD42142.1"/>
    <property type="molecule type" value="Genomic_DNA"/>
</dbReference>
<keyword evidence="3" id="KW-1185">Reference proteome</keyword>
<dbReference type="STRING" id="446470.Snas_2459"/>
<dbReference type="RefSeq" id="WP_013017713.1">
    <property type="nucleotide sequence ID" value="NC_013947.1"/>
</dbReference>
<name>D3Q4W2_STANL</name>
<dbReference type="InterPro" id="IPR042226">
    <property type="entry name" value="eFR1_2_sf"/>
</dbReference>
<dbReference type="OrthoDB" id="3728778at2"/>
<dbReference type="SUPFAM" id="SSF53137">
    <property type="entry name" value="Translational machinery components"/>
    <property type="match status" value="1"/>
</dbReference>
<dbReference type="Proteomes" id="UP000000844">
    <property type="component" value="Chromosome"/>
</dbReference>
<dbReference type="InterPro" id="IPR040783">
    <property type="entry name" value="VLRF1"/>
</dbReference>
<feature type="domain" description="Actinobacteria/chloroflexi VLRF1 release factor" evidence="1">
    <location>
        <begin position="89"/>
        <end position="221"/>
    </location>
</feature>
<dbReference type="eggNOG" id="COG1503">
    <property type="taxonomic scope" value="Bacteria"/>
</dbReference>
<dbReference type="Pfam" id="PF18859">
    <property type="entry name" value="acVLRF1"/>
    <property type="match status" value="1"/>
</dbReference>
<evidence type="ECO:0000259" key="1">
    <source>
        <dbReference type="Pfam" id="PF18859"/>
    </source>
</evidence>
<evidence type="ECO:0000313" key="2">
    <source>
        <dbReference type="EMBL" id="ADD42142.1"/>
    </source>
</evidence>
<protein>
    <recommendedName>
        <fullName evidence="1">Actinobacteria/chloroflexi VLRF1 release factor domain-containing protein</fullName>
    </recommendedName>
</protein>
<organism evidence="2 3">
    <name type="scientific">Stackebrandtia nassauensis (strain DSM 44728 / CIP 108903 / NRRL B-16338 / NBRC 102104 / LLR-40K-21)</name>
    <dbReference type="NCBI Taxonomy" id="446470"/>
    <lineage>
        <taxon>Bacteria</taxon>
        <taxon>Bacillati</taxon>
        <taxon>Actinomycetota</taxon>
        <taxon>Actinomycetes</taxon>
        <taxon>Glycomycetales</taxon>
        <taxon>Glycomycetaceae</taxon>
        <taxon>Stackebrandtia</taxon>
    </lineage>
</organism>
<gene>
    <name evidence="2" type="ordered locus">Snas_2459</name>
</gene>